<dbReference type="Proteomes" id="UP000240429">
    <property type="component" value="Unassembled WGS sequence"/>
</dbReference>
<feature type="signal peptide" evidence="2">
    <location>
        <begin position="1"/>
        <end position="35"/>
    </location>
</feature>
<evidence type="ECO:0000313" key="3">
    <source>
        <dbReference type="EMBL" id="PSM45314.1"/>
    </source>
</evidence>
<name>A0A2P8QGD9_9ACTN</name>
<keyword evidence="4" id="KW-1185">Reference proteome</keyword>
<proteinExistence type="predicted"/>
<evidence type="ECO:0008006" key="5">
    <source>
        <dbReference type="Google" id="ProtNLM"/>
    </source>
</evidence>
<feature type="region of interest" description="Disordered" evidence="1">
    <location>
        <begin position="112"/>
        <end position="131"/>
    </location>
</feature>
<evidence type="ECO:0000256" key="2">
    <source>
        <dbReference type="SAM" id="SignalP"/>
    </source>
</evidence>
<dbReference type="AlphaFoldDB" id="A0A2P8QGD9"/>
<sequence length="302" mass="31027">MPVRPPFRRFRRTPLSLTAAAVLAVTGWTAVGAPAAPPHRAPEPPPAVAAATVCSPAGTLKGPGGQRASVSLCANGGGAGTSLSAPATCRRSGTTVRYACLTSGTWTLRRDGRTVATGPLPGGRETPGPGTYEVSGTVQVRSSPAGVDLRGTVRTTLTLTDPKPVATHRIEVDRHTLRPRSSATLTYTVSRDSDAGDGSARFGLIGEEASGVELTTSDARCVNPLTGRHPSTARSMYALDCALTDLQPGHPSTVVVRARVADACTSVVSKLGYWTPRGQSLYTGGMLAGPTVVCHPSAAPGR</sequence>
<comment type="caution">
    <text evidence="3">The sequence shown here is derived from an EMBL/GenBank/DDBJ whole genome shotgun (WGS) entry which is preliminary data.</text>
</comment>
<evidence type="ECO:0000313" key="4">
    <source>
        <dbReference type="Proteomes" id="UP000240429"/>
    </source>
</evidence>
<feature type="chain" id="PRO_5015121707" description="Tat pathway signal sequence domain protein" evidence="2">
    <location>
        <begin position="36"/>
        <end position="302"/>
    </location>
</feature>
<gene>
    <name evidence="3" type="ORF">C6Y14_04480</name>
</gene>
<protein>
    <recommendedName>
        <fullName evidence="5">Tat pathway signal sequence domain protein</fullName>
    </recommendedName>
</protein>
<evidence type="ECO:0000256" key="1">
    <source>
        <dbReference type="SAM" id="MobiDB-lite"/>
    </source>
</evidence>
<keyword evidence="2" id="KW-0732">Signal</keyword>
<dbReference type="RefSeq" id="WP_107015070.1">
    <property type="nucleotide sequence ID" value="NZ_KZ679038.1"/>
</dbReference>
<dbReference type="EMBL" id="PYBJ01000001">
    <property type="protein sequence ID" value="PSM45314.1"/>
    <property type="molecule type" value="Genomic_DNA"/>
</dbReference>
<accession>A0A2P8QGD9</accession>
<reference evidence="3 4" key="1">
    <citation type="submission" date="2018-03" db="EMBL/GenBank/DDBJ databases">
        <title>Streptomyces dioscori sp. nov., a novel endophytic actinobacterium isolated from bulbil of Dioscorea bulbifera L.</title>
        <authorList>
            <person name="Zhikuan W."/>
        </authorList>
    </citation>
    <scope>NUCLEOTIDE SEQUENCE [LARGE SCALE GENOMIC DNA]</scope>
    <source>
        <strain evidence="3 4">A217</strain>
    </source>
</reference>
<dbReference type="OrthoDB" id="4184962at2"/>
<organism evidence="3 4">
    <name type="scientific">Streptomyces dioscori</name>
    <dbReference type="NCBI Taxonomy" id="2109333"/>
    <lineage>
        <taxon>Bacteria</taxon>
        <taxon>Bacillati</taxon>
        <taxon>Actinomycetota</taxon>
        <taxon>Actinomycetes</taxon>
        <taxon>Kitasatosporales</taxon>
        <taxon>Streptomycetaceae</taxon>
        <taxon>Streptomyces</taxon>
        <taxon>Streptomyces aurantiacus group</taxon>
    </lineage>
</organism>